<dbReference type="Gene3D" id="1.10.3730.20">
    <property type="match status" value="1"/>
</dbReference>
<keyword evidence="4" id="KW-1185">Reference proteome</keyword>
<dbReference type="EMBL" id="FONH01000003">
    <property type="protein sequence ID" value="SFE63404.1"/>
    <property type="molecule type" value="Genomic_DNA"/>
</dbReference>
<dbReference type="SUPFAM" id="SSF103481">
    <property type="entry name" value="Multidrug resistance efflux transporter EmrE"/>
    <property type="match status" value="1"/>
</dbReference>
<feature type="transmembrane region" description="Helical" evidence="1">
    <location>
        <begin position="247"/>
        <end position="267"/>
    </location>
</feature>
<keyword evidence="1" id="KW-0472">Membrane</keyword>
<dbReference type="GO" id="GO:0016020">
    <property type="term" value="C:membrane"/>
    <property type="evidence" value="ECO:0007669"/>
    <property type="project" value="InterPro"/>
</dbReference>
<protein>
    <submittedName>
        <fullName evidence="3">Inner membrane transporter RhtA</fullName>
    </submittedName>
</protein>
<feature type="transmembrane region" description="Helical" evidence="1">
    <location>
        <begin position="155"/>
        <end position="176"/>
    </location>
</feature>
<feature type="transmembrane region" description="Helical" evidence="1">
    <location>
        <begin position="188"/>
        <end position="205"/>
    </location>
</feature>
<feature type="transmembrane region" description="Helical" evidence="1">
    <location>
        <begin position="49"/>
        <end position="67"/>
    </location>
</feature>
<feature type="transmembrane region" description="Helical" evidence="1">
    <location>
        <begin position="131"/>
        <end position="149"/>
    </location>
</feature>
<dbReference type="Pfam" id="PF00892">
    <property type="entry name" value="EamA"/>
    <property type="match status" value="1"/>
</dbReference>
<organism evidence="3 4">
    <name type="scientific">Dyella marensis</name>
    <dbReference type="NCBI Taxonomy" id="500610"/>
    <lineage>
        <taxon>Bacteria</taxon>
        <taxon>Pseudomonadati</taxon>
        <taxon>Pseudomonadota</taxon>
        <taxon>Gammaproteobacteria</taxon>
        <taxon>Lysobacterales</taxon>
        <taxon>Rhodanobacteraceae</taxon>
        <taxon>Dyella</taxon>
    </lineage>
</organism>
<feature type="transmembrane region" description="Helical" evidence="1">
    <location>
        <begin position="104"/>
        <end position="124"/>
    </location>
</feature>
<name>A0A1I2C541_9GAMM</name>
<dbReference type="RefSeq" id="WP_051548909.1">
    <property type="nucleotide sequence ID" value="NZ_FONH01000003.1"/>
</dbReference>
<keyword evidence="1" id="KW-1133">Transmembrane helix</keyword>
<dbReference type="AlphaFoldDB" id="A0A1I2C541"/>
<accession>A0A1I2C541</accession>
<evidence type="ECO:0000313" key="4">
    <source>
        <dbReference type="Proteomes" id="UP000199477"/>
    </source>
</evidence>
<dbReference type="STRING" id="500610.SAMN02799615_01365"/>
<keyword evidence="1" id="KW-0812">Transmembrane</keyword>
<evidence type="ECO:0000313" key="3">
    <source>
        <dbReference type="EMBL" id="SFE63404.1"/>
    </source>
</evidence>
<reference evidence="4" key="1">
    <citation type="submission" date="2016-10" db="EMBL/GenBank/DDBJ databases">
        <authorList>
            <person name="Varghese N."/>
            <person name="Submissions S."/>
        </authorList>
    </citation>
    <scope>NUCLEOTIDE SEQUENCE [LARGE SCALE GENOMIC DNA]</scope>
    <source>
        <strain evidence="4">UNC178MFTsu3.1</strain>
    </source>
</reference>
<proteinExistence type="predicted"/>
<feature type="transmembrane region" description="Helical" evidence="1">
    <location>
        <begin position="21"/>
        <end position="43"/>
    </location>
</feature>
<evidence type="ECO:0000256" key="1">
    <source>
        <dbReference type="SAM" id="Phobius"/>
    </source>
</evidence>
<feature type="domain" description="EamA" evidence="2">
    <location>
        <begin position="157"/>
        <end position="288"/>
    </location>
</feature>
<feature type="transmembrane region" description="Helical" evidence="1">
    <location>
        <begin position="79"/>
        <end position="98"/>
    </location>
</feature>
<gene>
    <name evidence="3" type="ORF">SAMN02799615_01365</name>
</gene>
<evidence type="ECO:0000259" key="2">
    <source>
        <dbReference type="Pfam" id="PF00892"/>
    </source>
</evidence>
<sequence>MNTLDGKTDNQPPLADRIPPHAYFVGSAIFHYLGPSFAVLLFARVPVPGVAWLRIVSAALVFALWRRPWRAFLSAERRAQATMIALGGVFALMNYSFYKAIAALPLGTVAAIEFIGPVALALAGVRSRRNIVALGLTAAGVSLLTQVRFGGAPEAFFWAFANAGLFTAYIVLAHAVSRADPATSPIDRLGAAMIVAGVAISPLGLRDAAPALLDPIALGAGIAVGLSSSVIPYVFDQLAMARLPRATYALFVALLPATAVIIGVLVLRQMPTPVDIQGVALVAAGVALHRPAE</sequence>
<dbReference type="Proteomes" id="UP000199477">
    <property type="component" value="Unassembled WGS sequence"/>
</dbReference>
<feature type="transmembrane region" description="Helical" evidence="1">
    <location>
        <begin position="217"/>
        <end position="235"/>
    </location>
</feature>
<dbReference type="InterPro" id="IPR000620">
    <property type="entry name" value="EamA_dom"/>
</dbReference>
<dbReference type="InterPro" id="IPR037185">
    <property type="entry name" value="EmrE-like"/>
</dbReference>